<comment type="caution">
    <text evidence="3">Lacks conserved residue(s) required for the propagation of feature annotation.</text>
</comment>
<dbReference type="GeneTree" id="ENSGT00530000064273"/>
<evidence type="ECO:0000259" key="5">
    <source>
        <dbReference type="PROSITE" id="PS51211"/>
    </source>
</evidence>
<dbReference type="Proteomes" id="UP000694580">
    <property type="component" value="Chromosome 13"/>
</dbReference>
<dbReference type="GO" id="GO:0032355">
    <property type="term" value="P:response to estradiol"/>
    <property type="evidence" value="ECO:0007669"/>
    <property type="project" value="TreeGrafter"/>
</dbReference>
<proteinExistence type="predicted"/>
<gene>
    <name evidence="6" type="primary">LOC114801913</name>
</gene>
<reference evidence="6 7" key="1">
    <citation type="submission" date="2020-06" db="EMBL/GenBank/DDBJ databases">
        <authorList>
            <consortium name="Wellcome Sanger Institute Data Sharing"/>
        </authorList>
    </citation>
    <scope>NUCLEOTIDE SEQUENCE [LARGE SCALE GENOMIC DNA]</scope>
</reference>
<dbReference type="InterPro" id="IPR037088">
    <property type="entry name" value="Vitellinogen_b-sht_shell_sf"/>
</dbReference>
<dbReference type="GO" id="GO:0005319">
    <property type="term" value="F:lipid transporter activity"/>
    <property type="evidence" value="ECO:0007669"/>
    <property type="project" value="InterPro"/>
</dbReference>
<dbReference type="GO" id="GO:0071391">
    <property type="term" value="P:cellular response to estrogen stimulus"/>
    <property type="evidence" value="ECO:0007669"/>
    <property type="project" value="TreeGrafter"/>
</dbReference>
<reference evidence="6" key="2">
    <citation type="submission" date="2025-08" db="UniProtKB">
        <authorList>
            <consortium name="Ensembl"/>
        </authorList>
    </citation>
    <scope>IDENTIFICATION</scope>
</reference>
<sequence length="346" mass="37992">MRRFSWVAFQLRWSSVGAWPGDAFVPATKLTAALAAQLLTPIKFEYANGVVGKVWAPAGVSATVLNVFRGILNIFHMNLKKTQNVYEMQEAGAQGVCKTHYVISEHAEGQHIAVTKSKDLTNCQERIVKNIGLAYAEKCFECQQAKYLGENLDPVAVVILRAVKADKKIHGYQAAAYVDHAADRAQIIINALAEDNNWKMCADAVLLSKHKIMAKLAWGVECQEYAAIIKAESGALGPHPAARLKVQWVKIPGIFAHYGKRVADYIPGAAFMAGMRVHRADNDDKAIQVLMAVQAQRVLNIIVKTPKVKVSTMNIVIRPEGDGLALVAPGHGLEKVYIAKDMWKVI</sequence>
<dbReference type="GO" id="GO:0045735">
    <property type="term" value="F:nutrient reservoir activity"/>
    <property type="evidence" value="ECO:0007669"/>
    <property type="project" value="UniProtKB-KW"/>
</dbReference>
<dbReference type="PANTHER" id="PTHR23345:SF9">
    <property type="entry name" value="VITELLOGENIN-RELATED"/>
    <property type="match status" value="1"/>
</dbReference>
<dbReference type="Gene3D" id="2.20.90.10">
    <property type="entry name" value="Vitellinogen, beta-sheet shell domain"/>
    <property type="match status" value="1"/>
</dbReference>
<feature type="chain" id="PRO_5044313286" description="Vitellogenin domain-containing protein" evidence="4">
    <location>
        <begin position="19"/>
        <end position="346"/>
    </location>
</feature>
<evidence type="ECO:0000256" key="3">
    <source>
        <dbReference type="PROSITE-ProRule" id="PRU00557"/>
    </source>
</evidence>
<dbReference type="PROSITE" id="PS51211">
    <property type="entry name" value="VITELLOGENIN"/>
    <property type="match status" value="1"/>
</dbReference>
<organism evidence="6 7">
    <name type="scientific">Denticeps clupeoides</name>
    <name type="common">denticle herring</name>
    <dbReference type="NCBI Taxonomy" id="299321"/>
    <lineage>
        <taxon>Eukaryota</taxon>
        <taxon>Metazoa</taxon>
        <taxon>Chordata</taxon>
        <taxon>Craniata</taxon>
        <taxon>Vertebrata</taxon>
        <taxon>Euteleostomi</taxon>
        <taxon>Actinopterygii</taxon>
        <taxon>Neopterygii</taxon>
        <taxon>Teleostei</taxon>
        <taxon>Clupei</taxon>
        <taxon>Clupeiformes</taxon>
        <taxon>Denticipitoidei</taxon>
        <taxon>Denticipitidae</taxon>
        <taxon>Denticeps</taxon>
    </lineage>
</organism>
<reference evidence="6" key="3">
    <citation type="submission" date="2025-09" db="UniProtKB">
        <authorList>
            <consortium name="Ensembl"/>
        </authorList>
    </citation>
    <scope>IDENTIFICATION</scope>
</reference>
<keyword evidence="1" id="KW-0758">Storage protein</keyword>
<keyword evidence="4" id="KW-0732">Signal</keyword>
<feature type="disulfide bond" evidence="3">
    <location>
        <begin position="139"/>
        <end position="142"/>
    </location>
</feature>
<dbReference type="InterPro" id="IPR050733">
    <property type="entry name" value="Vitellogenin/Apolipophorin"/>
</dbReference>
<dbReference type="Pfam" id="PF01347">
    <property type="entry name" value="Vitellogenin_N"/>
    <property type="match status" value="1"/>
</dbReference>
<dbReference type="PANTHER" id="PTHR23345">
    <property type="entry name" value="VITELLOGENIN-RELATED"/>
    <property type="match status" value="1"/>
</dbReference>
<evidence type="ECO:0000313" key="6">
    <source>
        <dbReference type="Ensembl" id="ENSDCDP00010050339.1"/>
    </source>
</evidence>
<dbReference type="SMART" id="SM00638">
    <property type="entry name" value="LPD_N"/>
    <property type="match status" value="1"/>
</dbReference>
<dbReference type="AlphaFoldDB" id="A0AAY4DYT7"/>
<dbReference type="Ensembl" id="ENSDCDT00010060761.1">
    <property type="protein sequence ID" value="ENSDCDP00010050339.1"/>
    <property type="gene ID" value="ENSDCDG00010029706.1"/>
</dbReference>
<evidence type="ECO:0000256" key="2">
    <source>
        <dbReference type="ARBA" id="ARBA00023180"/>
    </source>
</evidence>
<protein>
    <recommendedName>
        <fullName evidence="5">Vitellogenin domain-containing protein</fullName>
    </recommendedName>
</protein>
<dbReference type="Pfam" id="PF09175">
    <property type="entry name" value="Vit_b-sht_shell"/>
    <property type="match status" value="1"/>
</dbReference>
<evidence type="ECO:0000313" key="7">
    <source>
        <dbReference type="Proteomes" id="UP000694580"/>
    </source>
</evidence>
<evidence type="ECO:0000256" key="1">
    <source>
        <dbReference type="ARBA" id="ARBA00022761"/>
    </source>
</evidence>
<dbReference type="SMART" id="SM01170">
    <property type="entry name" value="DUF1944"/>
    <property type="match status" value="1"/>
</dbReference>
<dbReference type="SUPFAM" id="SSF56968">
    <property type="entry name" value="Lipovitellin-phosvitin complex, beta-sheet shell regions"/>
    <property type="match status" value="2"/>
</dbReference>
<feature type="disulfide bond" evidence="3">
    <location>
        <begin position="97"/>
        <end position="123"/>
    </location>
</feature>
<accession>A0AAY4DYT7</accession>
<feature type="domain" description="Vitellogenin" evidence="5">
    <location>
        <begin position="1"/>
        <end position="346"/>
    </location>
</feature>
<keyword evidence="3" id="KW-1015">Disulfide bond</keyword>
<keyword evidence="7" id="KW-1185">Reference proteome</keyword>
<dbReference type="InterPro" id="IPR015258">
    <property type="entry name" value="Vitellinogen_b-sht_shell"/>
</dbReference>
<feature type="signal peptide" evidence="4">
    <location>
        <begin position="1"/>
        <end position="18"/>
    </location>
</feature>
<dbReference type="InterPro" id="IPR015819">
    <property type="entry name" value="Lipid_transp_b-sht_shell"/>
</dbReference>
<evidence type="ECO:0000256" key="4">
    <source>
        <dbReference type="SAM" id="SignalP"/>
    </source>
</evidence>
<dbReference type="InterPro" id="IPR001747">
    <property type="entry name" value="Vitellogenin_N"/>
</dbReference>
<keyword evidence="2" id="KW-0325">Glycoprotein</keyword>
<name>A0AAY4DYT7_9TELE</name>